<comment type="caution">
    <text evidence="2">The sequence shown here is derived from an EMBL/GenBank/DDBJ whole genome shotgun (WGS) entry which is preliminary data.</text>
</comment>
<feature type="compositionally biased region" description="Polar residues" evidence="1">
    <location>
        <begin position="19"/>
        <end position="28"/>
    </location>
</feature>
<evidence type="ECO:0000256" key="1">
    <source>
        <dbReference type="SAM" id="MobiDB-lite"/>
    </source>
</evidence>
<dbReference type="AlphaFoldDB" id="A0A2S8IXE7"/>
<sequence length="73" mass="7360">MVKASASLGAAKPVVGTGTDYTIGSPFSVQKPRSKPAGKPRAGKPAGKSAGGRANLVNRPGSLNPSRSKCLIR</sequence>
<gene>
    <name evidence="2" type="ORF">C5615_10585</name>
</gene>
<evidence type="ECO:0000313" key="2">
    <source>
        <dbReference type="EMBL" id="PQP19460.1"/>
    </source>
</evidence>
<protein>
    <submittedName>
        <fullName evidence="2">Uncharacterized protein</fullName>
    </submittedName>
</protein>
<feature type="region of interest" description="Disordered" evidence="1">
    <location>
        <begin position="1"/>
        <end position="73"/>
    </location>
</feature>
<name>A0A2S8IXE7_BURCE</name>
<reference evidence="2 3" key="1">
    <citation type="submission" date="2018-02" db="EMBL/GenBank/DDBJ databases">
        <title>Draft genome sequencing of Burkholderia cepacia Y14-15.</title>
        <authorList>
            <person name="Zheng B.-X."/>
        </authorList>
    </citation>
    <scope>NUCLEOTIDE SEQUENCE [LARGE SCALE GENOMIC DNA]</scope>
    <source>
        <strain evidence="2 3">Y14-15</strain>
    </source>
</reference>
<dbReference type="Proteomes" id="UP000238206">
    <property type="component" value="Unassembled WGS sequence"/>
</dbReference>
<dbReference type="EMBL" id="PUIQ01000010">
    <property type="protein sequence ID" value="PQP19460.1"/>
    <property type="molecule type" value="Genomic_DNA"/>
</dbReference>
<evidence type="ECO:0000313" key="3">
    <source>
        <dbReference type="Proteomes" id="UP000238206"/>
    </source>
</evidence>
<proteinExistence type="predicted"/>
<feature type="compositionally biased region" description="Basic residues" evidence="1">
    <location>
        <begin position="32"/>
        <end position="42"/>
    </location>
</feature>
<accession>A0A2S8IXE7</accession>
<organism evidence="2 3">
    <name type="scientific">Burkholderia cepacia</name>
    <name type="common">Pseudomonas cepacia</name>
    <dbReference type="NCBI Taxonomy" id="292"/>
    <lineage>
        <taxon>Bacteria</taxon>
        <taxon>Pseudomonadati</taxon>
        <taxon>Pseudomonadota</taxon>
        <taxon>Betaproteobacteria</taxon>
        <taxon>Burkholderiales</taxon>
        <taxon>Burkholderiaceae</taxon>
        <taxon>Burkholderia</taxon>
        <taxon>Burkholderia cepacia complex</taxon>
    </lineage>
</organism>